<gene>
    <name evidence="1" type="ORF">NUW58_g4286</name>
</gene>
<name>A0ACC1P729_9PEZI</name>
<reference evidence="1" key="1">
    <citation type="submission" date="2022-10" db="EMBL/GenBank/DDBJ databases">
        <title>Genome Sequence of Xylaria curta.</title>
        <authorList>
            <person name="Buettner E."/>
        </authorList>
    </citation>
    <scope>NUCLEOTIDE SEQUENCE</scope>
    <source>
        <strain evidence="1">Babe10</strain>
    </source>
</reference>
<proteinExistence type="predicted"/>
<sequence length="834" mass="93625">MFCSTCQQIFQEPAKVDGDKGFSAEHKCDFKFSAICASSESCFSCRMLWQRLRIVKFKNGDNDPTLGLTFTLKSNDSPERKITLKIVARQEPSDKGFWVEAVLEESSQSESRRLHAVKTDSTGSEEALRFVRERLAECEASHPGCRLLTTSSPSWCPTRLVQLTASGPRLIETKNHAMQGPYATLSHRWGGSDILTCTKDTKEDLEAGIGPSFLTQTFRDALHAIEQLGINYIWIGSLCIIQDSTEDWTREALRMGKVYRYAYVNLAATRAENSQAASKTPWVLIGDTGDREIQLAPLNNRGWVMQERLLSPRAVHFAKEQIFWDCAGLTASETLPRGLPLVPGAMWIEKKQFSSLFIQGPEEAERGKDIRRVLIALEGIAEHLRNVLGYEYLAGLWRRQIELQLCWFVARTEPPVTRNHIAPSWSWASVDGLVEMLSGHVYRDGFPKNLLAAVTDAVVEQVQGQRGSIYVGHVKMRCFLNPTGIKKAVHPDHGDNCACLQLTGAGAEYAQRVIVDTSDVIGAEGLFLVPMFDVPSYHLMKRNCQYSEMRAMLLKIVDERTGKFERCGHVMLQSSNFPSGKFPDGRVALTTAEAKAELPCIEYDKETGHLIKIVSTFDLWATHTADLGVGFRVEGDGNNTFRGSLGSMVSRDPLRSVDINTFRDHFDWNCYTGGPFISFFGEWDRALGWRQMLIDNGWQNIVVIAVWLGGRHVWDAHSVARDLGCPNLQQHRNEYLLYGGIAADEYRILAMFHGDHKLEPVKLCVTGSNFEVSLPGDFVGYLCRLPMNSFGITEPQDITEDIMLEVYSHTGDKGGFKLDYLLSSITKTKRRLPH</sequence>
<organism evidence="1 2">
    <name type="scientific">Xylaria curta</name>
    <dbReference type="NCBI Taxonomy" id="42375"/>
    <lineage>
        <taxon>Eukaryota</taxon>
        <taxon>Fungi</taxon>
        <taxon>Dikarya</taxon>
        <taxon>Ascomycota</taxon>
        <taxon>Pezizomycotina</taxon>
        <taxon>Sordariomycetes</taxon>
        <taxon>Xylariomycetidae</taxon>
        <taxon>Xylariales</taxon>
        <taxon>Xylariaceae</taxon>
        <taxon>Xylaria</taxon>
    </lineage>
</organism>
<protein>
    <submittedName>
        <fullName evidence="1">Uncharacterized protein</fullName>
    </submittedName>
</protein>
<accession>A0ACC1P729</accession>
<dbReference type="Proteomes" id="UP001143856">
    <property type="component" value="Unassembled WGS sequence"/>
</dbReference>
<dbReference type="EMBL" id="JAPDGR010000731">
    <property type="protein sequence ID" value="KAJ2987847.1"/>
    <property type="molecule type" value="Genomic_DNA"/>
</dbReference>
<keyword evidence="2" id="KW-1185">Reference proteome</keyword>
<evidence type="ECO:0000313" key="2">
    <source>
        <dbReference type="Proteomes" id="UP001143856"/>
    </source>
</evidence>
<evidence type="ECO:0000313" key="1">
    <source>
        <dbReference type="EMBL" id="KAJ2987847.1"/>
    </source>
</evidence>
<comment type="caution">
    <text evidence="1">The sequence shown here is derived from an EMBL/GenBank/DDBJ whole genome shotgun (WGS) entry which is preliminary data.</text>
</comment>